<evidence type="ECO:0000313" key="4">
    <source>
        <dbReference type="Proteomes" id="UP000245464"/>
    </source>
</evidence>
<dbReference type="EMBL" id="NRDI02000022">
    <property type="protein sequence ID" value="KAI1509029.1"/>
    <property type="molecule type" value="Genomic_DNA"/>
</dbReference>
<sequence>MKFTTSAVLASTLALASARACPSPQPQAGEEGLDPKAFGVFRLFAIIIDGPYSQNSTVQFWKNGLSINVKQDGTCRDPSINYASFSIAASDADYQPGGLFLYGANPPIQAFVDRSGMGQGILKFSEGVNPSTPRNGERAPWVITKDHTLMFDNGNGATGFQACTQDQGKTFQVWLQGVDRPAGLEDCHKFTAQVWPVDTSEAENPNQCTYTYTQ</sequence>
<dbReference type="EMBL" id="NQIK02000010">
    <property type="protein sequence ID" value="KAF7565092.1"/>
    <property type="molecule type" value="Genomic_DNA"/>
</dbReference>
<evidence type="ECO:0000256" key="1">
    <source>
        <dbReference type="SAM" id="SignalP"/>
    </source>
</evidence>
<reference evidence="3" key="3">
    <citation type="journal article" date="2022" name="bioRxiv">
        <title>A global pangenome for the wheat fungal pathogen Pyrenophora tritici-repentis and prediction of effector protein structural homology.</title>
        <authorList>
            <person name="Moolhuijzen P."/>
            <person name="See P.T."/>
            <person name="Shi G."/>
            <person name="Powell H.R."/>
            <person name="Cockram J."/>
            <person name="Jorgensen L.N."/>
            <person name="Benslimane H."/>
            <person name="Strelkov S.E."/>
            <person name="Turner J."/>
            <person name="Liu Z."/>
            <person name="Moffat C.S."/>
        </authorList>
    </citation>
    <scope>NUCLEOTIDE SEQUENCE</scope>
    <source>
        <strain evidence="3">86-124</strain>
    </source>
</reference>
<reference evidence="2" key="1">
    <citation type="journal article" date="2018" name="BMC Genomics">
        <title>Comparative genomics of the wheat fungal pathogen Pyrenophora tritici-repentis reveals chromosomal variations and genome plasticity.</title>
        <authorList>
            <person name="Moolhuijzen P."/>
            <person name="See P.T."/>
            <person name="Hane J.K."/>
            <person name="Shi G."/>
            <person name="Liu Z."/>
            <person name="Oliver R.P."/>
            <person name="Moffat C.S."/>
        </authorList>
    </citation>
    <scope>NUCLEOTIDE SEQUENCE [LARGE SCALE GENOMIC DNA]</scope>
    <source>
        <strain evidence="2">M4</strain>
    </source>
</reference>
<dbReference type="Proteomes" id="UP000249757">
    <property type="component" value="Unassembled WGS sequence"/>
</dbReference>
<reference evidence="5" key="4">
    <citation type="journal article" date="2022" name="Microb. Genom.">
        <title>A global pangenome for the wheat fungal pathogen Pyrenophora tritici-repentis and prediction of effector protein structural homology.</title>
        <authorList>
            <person name="Moolhuijzen P.M."/>
            <person name="See P.T."/>
            <person name="Shi G."/>
            <person name="Powell H.R."/>
            <person name="Cockram J."/>
            <person name="Jorgensen L.N."/>
            <person name="Benslimane H."/>
            <person name="Strelkov S.E."/>
            <person name="Turner J."/>
            <person name="Liu Z."/>
            <person name="Moffat C.S."/>
        </authorList>
    </citation>
    <scope>NUCLEOTIDE SEQUENCE [LARGE SCALE GENOMIC DNA]</scope>
</reference>
<proteinExistence type="predicted"/>
<evidence type="ECO:0000313" key="2">
    <source>
        <dbReference type="EMBL" id="KAF7565092.1"/>
    </source>
</evidence>
<name>A0A2W1E695_9PLEO</name>
<protein>
    <submittedName>
        <fullName evidence="2">Hamartin multi-domain protein</fullName>
    </submittedName>
</protein>
<organism evidence="2 4">
    <name type="scientific">Pyrenophora tritici-repentis</name>
    <dbReference type="NCBI Taxonomy" id="45151"/>
    <lineage>
        <taxon>Eukaryota</taxon>
        <taxon>Fungi</taxon>
        <taxon>Dikarya</taxon>
        <taxon>Ascomycota</taxon>
        <taxon>Pezizomycotina</taxon>
        <taxon>Dothideomycetes</taxon>
        <taxon>Pleosporomycetidae</taxon>
        <taxon>Pleosporales</taxon>
        <taxon>Pleosporineae</taxon>
        <taxon>Pleosporaceae</taxon>
        <taxon>Pyrenophora</taxon>
    </lineage>
</organism>
<dbReference type="OMA" id="NNPEFPA"/>
<keyword evidence="1" id="KW-0732">Signal</keyword>
<feature type="chain" id="PRO_5042700920" evidence="1">
    <location>
        <begin position="19"/>
        <end position="214"/>
    </location>
</feature>
<dbReference type="OrthoDB" id="4093325at2759"/>
<evidence type="ECO:0000313" key="3">
    <source>
        <dbReference type="EMBL" id="KAI1509029.1"/>
    </source>
</evidence>
<reference evidence="3" key="2">
    <citation type="submission" date="2021-05" db="EMBL/GenBank/DDBJ databases">
        <authorList>
            <person name="Moolhuijzen P.M."/>
            <person name="Moffat C.S."/>
        </authorList>
    </citation>
    <scope>NUCLEOTIDE SEQUENCE</scope>
    <source>
        <strain evidence="3">86-124</strain>
    </source>
</reference>
<dbReference type="AlphaFoldDB" id="A0A2W1E695"/>
<comment type="caution">
    <text evidence="2">The sequence shown here is derived from an EMBL/GenBank/DDBJ whole genome shotgun (WGS) entry which is preliminary data.</text>
</comment>
<evidence type="ECO:0000313" key="5">
    <source>
        <dbReference type="Proteomes" id="UP000249757"/>
    </source>
</evidence>
<feature type="signal peptide" evidence="1">
    <location>
        <begin position="1"/>
        <end position="18"/>
    </location>
</feature>
<dbReference type="Proteomes" id="UP000245464">
    <property type="component" value="Chromosome 10"/>
</dbReference>
<gene>
    <name evidence="3" type="ORF">Ptr86124_011985</name>
    <name evidence="2" type="ORF">PtrM4_045260</name>
</gene>
<keyword evidence="5" id="KW-1185">Reference proteome</keyword>
<accession>A0A2W1E695</accession>